<comment type="subcellular location">
    <subcellularLocation>
        <location evidence="7">Cell outer membrane</location>
        <topology evidence="7">Multi-pass membrane protein</topology>
    </subcellularLocation>
</comment>
<keyword evidence="6 7" id="KW-0998">Cell outer membrane</keyword>
<dbReference type="Pfam" id="PF07715">
    <property type="entry name" value="Plug"/>
    <property type="match status" value="1"/>
</dbReference>
<keyword evidence="7" id="KW-1134">Transmembrane beta strand</keyword>
<keyword evidence="12" id="KW-0675">Receptor</keyword>
<evidence type="ECO:0000256" key="3">
    <source>
        <dbReference type="ARBA" id="ARBA00022729"/>
    </source>
</evidence>
<dbReference type="EMBL" id="GL945017">
    <property type="protein sequence ID" value="EGN56392.1"/>
    <property type="molecule type" value="Genomic_DNA"/>
</dbReference>
<evidence type="ECO:0000313" key="12">
    <source>
        <dbReference type="EMBL" id="EGN56392.1"/>
    </source>
</evidence>
<dbReference type="GO" id="GO:0015344">
    <property type="term" value="F:siderophore uptake transmembrane transporter activity"/>
    <property type="evidence" value="ECO:0007669"/>
    <property type="project" value="TreeGrafter"/>
</dbReference>
<dbReference type="HOGENOM" id="CLU_004317_0_2_10"/>
<dbReference type="Proteomes" id="UP000002772">
    <property type="component" value="Unassembled WGS sequence"/>
</dbReference>
<dbReference type="AlphaFoldDB" id="F8N7N7"/>
<evidence type="ECO:0000256" key="1">
    <source>
        <dbReference type="ARBA" id="ARBA00022448"/>
    </source>
</evidence>
<evidence type="ECO:0000259" key="9">
    <source>
        <dbReference type="Pfam" id="PF00593"/>
    </source>
</evidence>
<evidence type="ECO:0000256" key="6">
    <source>
        <dbReference type="ARBA" id="ARBA00023237"/>
    </source>
</evidence>
<dbReference type="InterPro" id="IPR023996">
    <property type="entry name" value="TonB-dep_OMP_SusC/RagA"/>
</dbReference>
<dbReference type="STRING" id="688246.Premu_0940"/>
<keyword evidence="8" id="KW-0798">TonB box</keyword>
<dbReference type="Pfam" id="PF07660">
    <property type="entry name" value="STN"/>
    <property type="match status" value="1"/>
</dbReference>
<dbReference type="Pfam" id="PF00593">
    <property type="entry name" value="TonB_dep_Rec_b-barrel"/>
    <property type="match status" value="1"/>
</dbReference>
<dbReference type="InterPro" id="IPR023997">
    <property type="entry name" value="TonB-dep_OMP_SusC/RagA_CS"/>
</dbReference>
<dbReference type="RefSeq" id="WP_007573484.1">
    <property type="nucleotide sequence ID" value="NZ_BPTS01000001.1"/>
</dbReference>
<dbReference type="NCBIfam" id="TIGR04056">
    <property type="entry name" value="OMP_RagA_SusC"/>
    <property type="match status" value="1"/>
</dbReference>
<dbReference type="InterPro" id="IPR008969">
    <property type="entry name" value="CarboxyPept-like_regulatory"/>
</dbReference>
<dbReference type="Gene3D" id="3.55.50.30">
    <property type="match status" value="1"/>
</dbReference>
<dbReference type="Gene3D" id="2.170.130.10">
    <property type="entry name" value="TonB-dependent receptor, plug domain"/>
    <property type="match status" value="1"/>
</dbReference>
<dbReference type="GO" id="GO:0044718">
    <property type="term" value="P:siderophore transmembrane transport"/>
    <property type="evidence" value="ECO:0007669"/>
    <property type="project" value="TreeGrafter"/>
</dbReference>
<evidence type="ECO:0000259" key="10">
    <source>
        <dbReference type="Pfam" id="PF07660"/>
    </source>
</evidence>
<comment type="similarity">
    <text evidence="7 8">Belongs to the TonB-dependent receptor family.</text>
</comment>
<keyword evidence="2" id="KW-0406">Ion transport</keyword>
<dbReference type="GO" id="GO:0009279">
    <property type="term" value="C:cell outer membrane"/>
    <property type="evidence" value="ECO:0007669"/>
    <property type="project" value="UniProtKB-SubCell"/>
</dbReference>
<name>F8N7N7_9BACT</name>
<keyword evidence="5 7" id="KW-0472">Membrane</keyword>
<dbReference type="FunFam" id="2.60.40.1120:FF:000003">
    <property type="entry name" value="Outer membrane protein Omp121"/>
    <property type="match status" value="1"/>
</dbReference>
<dbReference type="PANTHER" id="PTHR30069">
    <property type="entry name" value="TONB-DEPENDENT OUTER MEMBRANE RECEPTOR"/>
    <property type="match status" value="1"/>
</dbReference>
<evidence type="ECO:0000256" key="8">
    <source>
        <dbReference type="RuleBase" id="RU003357"/>
    </source>
</evidence>
<gene>
    <name evidence="12" type="ORF">Premu_0940</name>
</gene>
<keyword evidence="4" id="KW-0408">Iron</keyword>
<dbReference type="OrthoDB" id="778480at2"/>
<feature type="domain" description="TonB-dependent receptor-like beta-barrel" evidence="9">
    <location>
        <begin position="503"/>
        <end position="1008"/>
    </location>
</feature>
<dbReference type="Gene3D" id="2.60.40.1120">
    <property type="entry name" value="Carboxypeptidase-like, regulatory domain"/>
    <property type="match status" value="1"/>
</dbReference>
<proteinExistence type="inferred from homology"/>
<keyword evidence="13" id="KW-1185">Reference proteome</keyword>
<evidence type="ECO:0000256" key="2">
    <source>
        <dbReference type="ARBA" id="ARBA00022496"/>
    </source>
</evidence>
<dbReference type="InterPro" id="IPR039426">
    <property type="entry name" value="TonB-dep_rcpt-like"/>
</dbReference>
<dbReference type="InterPro" id="IPR037066">
    <property type="entry name" value="Plug_dom_sf"/>
</dbReference>
<dbReference type="PROSITE" id="PS52016">
    <property type="entry name" value="TONB_DEPENDENT_REC_3"/>
    <property type="match status" value="1"/>
</dbReference>
<dbReference type="SUPFAM" id="SSF49464">
    <property type="entry name" value="Carboxypeptidase regulatory domain-like"/>
    <property type="match status" value="1"/>
</dbReference>
<evidence type="ECO:0000259" key="11">
    <source>
        <dbReference type="Pfam" id="PF07715"/>
    </source>
</evidence>
<keyword evidence="3" id="KW-0732">Signal</keyword>
<evidence type="ECO:0000256" key="5">
    <source>
        <dbReference type="ARBA" id="ARBA00023136"/>
    </source>
</evidence>
<dbReference type="NCBIfam" id="TIGR04057">
    <property type="entry name" value="SusC_RagA_signa"/>
    <property type="match status" value="1"/>
</dbReference>
<dbReference type="eggNOG" id="COG1629">
    <property type="taxonomic scope" value="Bacteria"/>
</dbReference>
<dbReference type="InterPro" id="IPR000531">
    <property type="entry name" value="Beta-barrel_TonB"/>
</dbReference>
<keyword evidence="2" id="KW-0410">Iron transport</keyword>
<protein>
    <submittedName>
        <fullName evidence="12">TonB-dependent receptor</fullName>
    </submittedName>
</protein>
<dbReference type="InterPro" id="IPR012910">
    <property type="entry name" value="Plug_dom"/>
</dbReference>
<evidence type="ECO:0000313" key="13">
    <source>
        <dbReference type="Proteomes" id="UP000002772"/>
    </source>
</evidence>
<dbReference type="InterPro" id="IPR011662">
    <property type="entry name" value="Secretin/TonB_short_N"/>
</dbReference>
<keyword evidence="1 7" id="KW-0813">Transport</keyword>
<organism evidence="12 13">
    <name type="scientific">Hallella multisaccharivorax DSM 17128</name>
    <dbReference type="NCBI Taxonomy" id="688246"/>
    <lineage>
        <taxon>Bacteria</taxon>
        <taxon>Pseudomonadati</taxon>
        <taxon>Bacteroidota</taxon>
        <taxon>Bacteroidia</taxon>
        <taxon>Bacteroidales</taxon>
        <taxon>Prevotellaceae</taxon>
        <taxon>Hallella</taxon>
    </lineage>
</organism>
<evidence type="ECO:0000256" key="7">
    <source>
        <dbReference type="PROSITE-ProRule" id="PRU01360"/>
    </source>
</evidence>
<keyword evidence="7" id="KW-0812">Transmembrane</keyword>
<evidence type="ECO:0000256" key="4">
    <source>
        <dbReference type="ARBA" id="ARBA00023004"/>
    </source>
</evidence>
<sequence>MNLKKIILLAIVFSYGMVSLAQSLNLNLKNVSVKKAMAELYQKTGYSFVYEAADLNTSREVSVNATSLEKAIEQILAGQDVDYKVQGKNIIVSHRVQKKPSASNGKNHTVVGKITDKNGEPIIGASVKVKGTNLGTVTDIDGNFSMDVPDRSDLEISYVGFQTQTVKSPGKQVSVNLIEDMEALDEVVVIGYGSRQKKDITTSISNIDSKDIAKVVSMTPDMSMQGTMSGVQVIGNEGDPNARTTVRIRGINTWGISSPLYVIDGIPIKEYGAGVENDNWYRGNINILAMIDPNDIESISVLKDAASAAIYGLKASNGVILITTKKGVRNQVRVNYSQRIGFENQWQRVKPLMNTKQFADFYNALLDTDENRLQDEDPTNKPFFDPSDPAYLGNSPTYDWQKASLTDNPMTQDYSVSINGGGKSNDYMASFSYADHDGVKLGNWMKRYSGALKLNADINDYVRFGTNIRVAYGTSGNAPYTPSLIEAAQYSPWQPIYDESGLGGYAQTIKGYVNGIWDTTTLYGTNTKNNFVGRQHYNYQDNSSLRMMWNAYLEIEPIKNLKLRGTIDMDRFTNSVNYFEYGKANVLLWNGVDPENSYAPGSVGDYYERSITNTNFIYEFNANYKFTLYKKHNFDALFDITGQKFHIKGSSCSTQSVTSLNKHIHSIGGENQYTNAGTFQQREALAGFLFRLSYNYEQKYYLDATVRRDGSVRFARENRWGTFPGISAAWRISSEPFMQKYRNWIDDIKIRTSWGQLGNQEVASYAYLATITTRPNYVFGNNPLNIGRGYYSSGAAAYGLANSDLKWEKTTTTNFGIDFTLFHDLSGSIEYYHKLTDGILESVSLAPSAGFVDQPSANIGSVRNTGIEINLNYSHSIKDFNFSVGGNFTTVRNRVVKIEGGSPLILSSSVGNIEKGKSMGYLRGYQLGGFFQTKEEAQEYLKKVNDVSYIKEYITAGDAWFKDINGAPKKEGEAYSVGPDGIVDSYDMTYLGKSLPGYFYGFNLSANWHNFSFFAQFSGVGDVQKVNPVKSSFLITGASNTHTTDALNYWREDNKNALLPRLDAHFACSPGRIAWIEDADYLRLANIQLGYTLPQSVYKCTNYIVKNCNLYLGISNLFTITGYSGLDPEDDNNPAPRIYYMGLNLTF</sequence>
<dbReference type="Pfam" id="PF13715">
    <property type="entry name" value="CarbopepD_reg_2"/>
    <property type="match status" value="1"/>
</dbReference>
<reference evidence="13" key="1">
    <citation type="journal article" date="2011" name="Stand. Genomic Sci.">
        <title>Non-contiguous finished genome sequence of the opportunistic oral pathogen Prevotella multisaccharivorax type strain (PPPA20).</title>
        <authorList>
            <person name="Pati A."/>
            <person name="Gronow S."/>
            <person name="Lu M."/>
            <person name="Lapidus A."/>
            <person name="Nolan M."/>
            <person name="Lucas S."/>
            <person name="Hammon N."/>
            <person name="Deshpande S."/>
            <person name="Cheng J.F."/>
            <person name="Tapia R."/>
            <person name="Han C."/>
            <person name="Goodwin L."/>
            <person name="Pitluck S."/>
            <person name="Liolios K."/>
            <person name="Pagani I."/>
            <person name="Mavromatis K."/>
            <person name="Mikhailova N."/>
            <person name="Huntemann M."/>
            <person name="Chen A."/>
            <person name="Palaniappan K."/>
            <person name="Land M."/>
            <person name="Hauser L."/>
            <person name="Detter J.C."/>
            <person name="Brambilla E.M."/>
            <person name="Rohde M."/>
            <person name="Goker M."/>
            <person name="Woyke T."/>
            <person name="Bristow J."/>
            <person name="Eisen J.A."/>
            <person name="Markowitz V."/>
            <person name="Hugenholtz P."/>
            <person name="Kyrpides N.C."/>
            <person name="Klenk H.P."/>
            <person name="Ivanova N."/>
        </authorList>
    </citation>
    <scope>NUCLEOTIDE SEQUENCE [LARGE SCALE GENOMIC DNA]</scope>
    <source>
        <strain evidence="13">DSM 17128</strain>
    </source>
</reference>
<feature type="domain" description="Secretin/TonB short N-terminal" evidence="10">
    <location>
        <begin position="46"/>
        <end position="93"/>
    </location>
</feature>
<dbReference type="SUPFAM" id="SSF56935">
    <property type="entry name" value="Porins"/>
    <property type="match status" value="1"/>
</dbReference>
<dbReference type="PANTHER" id="PTHR30069:SF29">
    <property type="entry name" value="HEMOGLOBIN AND HEMOGLOBIN-HAPTOGLOBIN-BINDING PROTEIN 1-RELATED"/>
    <property type="match status" value="1"/>
</dbReference>
<feature type="domain" description="TonB-dependent receptor plug" evidence="11">
    <location>
        <begin position="197"/>
        <end position="319"/>
    </location>
</feature>
<accession>F8N7N7</accession>